<dbReference type="Pfam" id="PF13456">
    <property type="entry name" value="RVT_3"/>
    <property type="match status" value="1"/>
</dbReference>
<reference evidence="3" key="1">
    <citation type="journal article" date="2023" name="Plant J.">
        <title>Genome sequences and population genomics provide insights into the demographic history, inbreeding, and mutation load of two 'living fossil' tree species of Dipteronia.</title>
        <authorList>
            <person name="Feng Y."/>
            <person name="Comes H.P."/>
            <person name="Chen J."/>
            <person name="Zhu S."/>
            <person name="Lu R."/>
            <person name="Zhang X."/>
            <person name="Li P."/>
            <person name="Qiu J."/>
            <person name="Olsen K.M."/>
            <person name="Qiu Y."/>
        </authorList>
    </citation>
    <scope>NUCLEOTIDE SEQUENCE</scope>
    <source>
        <strain evidence="3">NBL</strain>
    </source>
</reference>
<dbReference type="InterPro" id="IPR002156">
    <property type="entry name" value="RNaseH_domain"/>
</dbReference>
<dbReference type="CDD" id="cd06222">
    <property type="entry name" value="RNase_H_like"/>
    <property type="match status" value="1"/>
</dbReference>
<name>A0AAE0EBC0_9ROSI</name>
<dbReference type="Pfam" id="PF13966">
    <property type="entry name" value="zf-RVT"/>
    <property type="match status" value="1"/>
</dbReference>
<dbReference type="GO" id="GO:0004523">
    <property type="term" value="F:RNA-DNA hybrid ribonuclease activity"/>
    <property type="evidence" value="ECO:0007669"/>
    <property type="project" value="InterPro"/>
</dbReference>
<dbReference type="InterPro" id="IPR044730">
    <property type="entry name" value="RNase_H-like_dom_plant"/>
</dbReference>
<dbReference type="SUPFAM" id="SSF53098">
    <property type="entry name" value="Ribonuclease H-like"/>
    <property type="match status" value="1"/>
</dbReference>
<evidence type="ECO:0000259" key="1">
    <source>
        <dbReference type="Pfam" id="PF13456"/>
    </source>
</evidence>
<dbReference type="InterPro" id="IPR026960">
    <property type="entry name" value="RVT-Znf"/>
</dbReference>
<gene>
    <name evidence="3" type="ORF">Dsin_008627</name>
</gene>
<organism evidence="3 4">
    <name type="scientific">Dipteronia sinensis</name>
    <dbReference type="NCBI Taxonomy" id="43782"/>
    <lineage>
        <taxon>Eukaryota</taxon>
        <taxon>Viridiplantae</taxon>
        <taxon>Streptophyta</taxon>
        <taxon>Embryophyta</taxon>
        <taxon>Tracheophyta</taxon>
        <taxon>Spermatophyta</taxon>
        <taxon>Magnoliopsida</taxon>
        <taxon>eudicotyledons</taxon>
        <taxon>Gunneridae</taxon>
        <taxon>Pentapetalae</taxon>
        <taxon>rosids</taxon>
        <taxon>malvids</taxon>
        <taxon>Sapindales</taxon>
        <taxon>Sapindaceae</taxon>
        <taxon>Hippocastanoideae</taxon>
        <taxon>Acereae</taxon>
        <taxon>Dipteronia</taxon>
    </lineage>
</organism>
<evidence type="ECO:0000313" key="3">
    <source>
        <dbReference type="EMBL" id="KAK3221602.1"/>
    </source>
</evidence>
<dbReference type="PANTHER" id="PTHR33116:SF86">
    <property type="entry name" value="REVERSE TRANSCRIPTASE DOMAIN-CONTAINING PROTEIN"/>
    <property type="match status" value="1"/>
</dbReference>
<evidence type="ECO:0000313" key="4">
    <source>
        <dbReference type="Proteomes" id="UP001281410"/>
    </source>
</evidence>
<feature type="domain" description="RNase H type-1" evidence="1">
    <location>
        <begin position="345"/>
        <end position="446"/>
    </location>
</feature>
<sequence>MVRCHESHMGLPSFGGRNKRGLFNYIKDRMWERVKGWKGKLLSVGGKEVLIRSVLQSIPAYTMNLFRLLKSLVTDLHRLCSRFWWGSSVVLRQLRRCIGLRGRGYVVIRVLGDNIYLVRHLRTDYGGWNNQLVRQFSFKEDAKMILSIPLSNTCRDDSITWYFTADGEYMVRSGYNLGMCRMVAESNIGGSSNSGLENAESFRKNLWRINVPNKIKLFIWKACNDWLPTRANLAMKGIPADPTCVLCYRSHETTKHELWGCAKLKEIQSICGFLQGLSWKDCLNFKDFFFSYAHSIQCEDLALLSVLFWRILFLRNQQIHDIAEEDEASEVVRWEPPLEYLYKINVEAAIKVQDNCVGVGIVICNHCGLIMGSSAQRIDVNFSIQIAEAVAILRGIVFAKDMGLLPAVVESDALGVVNLTNTGSAISADVGVVFSDILNVISDCFWVEECPPSAGSLVLRDFPL</sequence>
<dbReference type="PANTHER" id="PTHR33116">
    <property type="entry name" value="REVERSE TRANSCRIPTASE ZINC-BINDING DOMAIN-CONTAINING PROTEIN-RELATED-RELATED"/>
    <property type="match status" value="1"/>
</dbReference>
<keyword evidence="4" id="KW-1185">Reference proteome</keyword>
<dbReference type="Proteomes" id="UP001281410">
    <property type="component" value="Unassembled WGS sequence"/>
</dbReference>
<evidence type="ECO:0008006" key="5">
    <source>
        <dbReference type="Google" id="ProtNLM"/>
    </source>
</evidence>
<protein>
    <recommendedName>
        <fullName evidence="5">Reverse transcriptase zinc-binding domain-containing protein</fullName>
    </recommendedName>
</protein>
<dbReference type="GO" id="GO:0003676">
    <property type="term" value="F:nucleic acid binding"/>
    <property type="evidence" value="ECO:0007669"/>
    <property type="project" value="InterPro"/>
</dbReference>
<feature type="domain" description="Reverse transcriptase zinc-binding" evidence="2">
    <location>
        <begin position="199"/>
        <end position="265"/>
    </location>
</feature>
<dbReference type="AlphaFoldDB" id="A0AAE0EBC0"/>
<dbReference type="EMBL" id="JANJYJ010000003">
    <property type="protein sequence ID" value="KAK3221602.1"/>
    <property type="molecule type" value="Genomic_DNA"/>
</dbReference>
<dbReference type="InterPro" id="IPR012337">
    <property type="entry name" value="RNaseH-like_sf"/>
</dbReference>
<comment type="caution">
    <text evidence="3">The sequence shown here is derived from an EMBL/GenBank/DDBJ whole genome shotgun (WGS) entry which is preliminary data.</text>
</comment>
<evidence type="ECO:0000259" key="2">
    <source>
        <dbReference type="Pfam" id="PF13966"/>
    </source>
</evidence>
<proteinExistence type="predicted"/>
<accession>A0AAE0EBC0</accession>